<protein>
    <submittedName>
        <fullName evidence="1">Uncharacterized protein</fullName>
    </submittedName>
</protein>
<dbReference type="RefSeq" id="WP_129079490.1">
    <property type="nucleotide sequence ID" value="NZ_QOUX01000046.1"/>
</dbReference>
<gene>
    <name evidence="1" type="ORF">DS745_17445</name>
</gene>
<comment type="caution">
    <text evidence="1">The sequence shown here is derived from an EMBL/GenBank/DDBJ whole genome shotgun (WGS) entry which is preliminary data.</text>
</comment>
<dbReference type="EMBL" id="QOUX01000046">
    <property type="protein sequence ID" value="RXI98131.1"/>
    <property type="molecule type" value="Genomic_DNA"/>
</dbReference>
<keyword evidence="2" id="KW-1185">Reference proteome</keyword>
<accession>A0A4Q0VPW1</accession>
<reference evidence="1 2" key="1">
    <citation type="journal article" date="2019" name="Int. J. Syst. Evol. Microbiol.">
        <title>Anaerobacillus alkaliphilus sp. nov., a novel alkaliphilic and moderately halophilic bacterium.</title>
        <authorList>
            <person name="Borsodi A.K."/>
            <person name="Aszalos J.M."/>
            <person name="Bihari P."/>
            <person name="Nagy I."/>
            <person name="Schumann P."/>
            <person name="Sproer C."/>
            <person name="Kovacs A.L."/>
            <person name="Boka K."/>
            <person name="Dobosy P."/>
            <person name="Ovari M."/>
            <person name="Szili-Kovacs T."/>
            <person name="Toth E."/>
        </authorList>
    </citation>
    <scope>NUCLEOTIDE SEQUENCE [LARGE SCALE GENOMIC DNA]</scope>
    <source>
        <strain evidence="1 2">B16-10</strain>
    </source>
</reference>
<dbReference type="OrthoDB" id="2968672at2"/>
<organism evidence="1 2">
    <name type="scientific">Anaerobacillus alkaliphilus</name>
    <dbReference type="NCBI Taxonomy" id="1548597"/>
    <lineage>
        <taxon>Bacteria</taxon>
        <taxon>Bacillati</taxon>
        <taxon>Bacillota</taxon>
        <taxon>Bacilli</taxon>
        <taxon>Bacillales</taxon>
        <taxon>Bacillaceae</taxon>
        <taxon>Anaerobacillus</taxon>
    </lineage>
</organism>
<evidence type="ECO:0000313" key="1">
    <source>
        <dbReference type="EMBL" id="RXI98131.1"/>
    </source>
</evidence>
<dbReference type="Proteomes" id="UP000290649">
    <property type="component" value="Unassembled WGS sequence"/>
</dbReference>
<sequence>MLKFIFAILVLSMNVSNSVETLVYDDQLFTKSIPYDETYERLVTSQDLEEKEDRLIVKYDVKDGDIYVECFVKDFSFSKEKAGTLKNEGEGHVHLYINDNKVDSIFTSSFIIKSLPIGTYKIKVELVHNDYSSYEVFEEFEVKL</sequence>
<name>A0A4Q0VPW1_9BACI</name>
<evidence type="ECO:0000313" key="2">
    <source>
        <dbReference type="Proteomes" id="UP000290649"/>
    </source>
</evidence>
<dbReference type="AlphaFoldDB" id="A0A4Q0VPW1"/>
<proteinExistence type="predicted"/>